<dbReference type="EMBL" id="JANJYI010000006">
    <property type="protein sequence ID" value="KAK2643956.1"/>
    <property type="molecule type" value="Genomic_DNA"/>
</dbReference>
<evidence type="ECO:0000256" key="5">
    <source>
        <dbReference type="SAM" id="Coils"/>
    </source>
</evidence>
<keyword evidence="3" id="KW-0611">Plant defense</keyword>
<keyword evidence="5" id="KW-0175">Coiled coil</keyword>
<dbReference type="Gene3D" id="3.40.50.300">
    <property type="entry name" value="P-loop containing nucleotide triphosphate hydrolases"/>
    <property type="match status" value="1"/>
</dbReference>
<keyword evidence="2" id="KW-0547">Nucleotide-binding</keyword>
<sequence length="2051" mass="235558">MAGSAISIVGEIAVEHVVDFIAAQLSYIRNYKTNFENLEKQVKNLQGRRDEVQHKVEEATRNGDKIEEVVQNWLDSVNNMIKEATDIIEDNKRLNMRCFKSLCPDLKKRYLQSQKARKKTDDVSKLHNEGTFDRVSYRTLPAETWHPDSYENIKSRHSTMEGLLNALHDRDVNMIGVHGMGGSGKTTLVREVAKKAEEDKLFNQVVFAEVSDTVDIRKIQGVIAERLGLKFHEDTEPVRADRLRERIMQETKILLILDNIWKDLDLAAMGIPFGNSHVGCKLLLTSRDMDLLNVMGSQRNFFVDVLEEEEARSLFMKIAGVGVEQHGLGSLAFEVAKECGGLLVAIITVAKALKNKQQCEWNVALVELRDPSYLENVEGSVVKKAYMSIQLSYKHLESEELKSTFLLCSIMGRTHDASIEELLRYAVGLRLFKVGNTMEDLRDKAKTFVRKLKDSSLLLGTPDTETFSIHDVIRDVGRWIARKDEHKVTVTNGIPRQWEGENILQNCTSITLHDILELPKPLECPQLQFFYMKTKTPFIQVPDNFFKGMPNLIVLHLIQMNLSPLPASFRLLKKLRTLNLERCCLEDIAEMKDMENLEILVVGFESVNPWDPVTKQLPEEIGQLNRLRVLDLRDCSFIIRSKTILRLTQLEELYMGQWNESFASLEELKDLSHLTALDIRVADAEILPKGLDFFKKLKRYKIVIGIEGATETFIRTLSVASDTNICWEDGVIKQLKGIEDLYLDGEQRVKNIPYELDGEGFPQLKRFSIKNNPYIQFIVDSIPSATCDAFPLLETLSLENLVRLEKICHDQLRAKCFCRLTTIQVRECGKLKNLFSFSIAKHLSQLQNIEVDDCGNMEEIFTIGRTDDVNNTEVIDVVCDQLRSLNLRYLPRLRRICSEAGVTSTSQERPMPLTTDASEDQLDALPLFGEKVVFPNLTTLTVGGCDNLKCLFSSSTLGSLKQFQHLKIHNCKELEELIRIDDNCSNHVEFPSLEKLCIQNCPEIREFIFSDKVSFPSLQEIEIDSMENLKMIWQNQLIESVQYCPKLCNVNVSYCPSLKNLFPASITRRSLLQLEKLHVSFCGIKEIVSKEERIEKDATRFVFPRLSSLELYSLEELGCFYPGKHTTEWPKLRELKVEYGEKIDLFNFQKKNEDQLDVSVQQQQHLFMVDKAFSNLEKVTIFRNHATIICQSSYPEDLFPNLEFLEVSHDKSAVFPLDILLRFHNLKNIILGFSSYKEIFSFELVEKHARTLAQIKSLGLVVLSDLKQLWKQDSKMDHILQKLEFLRIYSCDSLIILMPPSASFENLKKLEVSSCFRLLSLVVASTAKSLVRLEEMSIFFCVEMTEILANEGDVLEGEIIFRRLKILKLEVLINLTCFCSGNYTLSFPLLEKLTIADCPKMQIFSGGVLRTPNLKLVSLDRRNYDWECDNLNTDIKQHREKEVFSKSILSGDDIRVVWQIFPERTKVFSNAKELYLIGNDIRMIWQSQTPEHIFPNVKCLHLFEDESTVFPFGIFQKFHNVAKLDLKSSSYKEIFPHEEVQKHEGELPQIRCLRVTELHDLEQMWKPSSKLDSIPINLEILEVRRCKSLINVLLPSSSFGHLKILEVEGCERLISLVSASAAKSLVLLEEMQICNCKMMTEVVANEGDITEEDKILFHKLKKLELNDLSSLTSFSFGNYTLKIPVLEKLKVKECPNMMIFSSRDLNTPMLREVWQDQTEYTCENDLNKIVQQHHEETVFTRKKLHFESIRIILQKFVEHHKVFSNLEELSFSRDEIRMLWQSQFPQHVFPKLELLEVSGDESTVFQLSILERFQNVKKLELNFGSYEEILSCEDVEKHAGTLAQIKSLSLYRLDDLKQMFKQDSKMDLNLEKLEVKWCGSLVTLIPPSASFRNLRQMTVEGCHRLMSFLAPSTAKCLIQLEYMSITECNMMTEVFSENEGAEFRDEIIFKNLSFLQLDGLSSLTSFCSGKYTFNFPCLVELFVNKCPKIKKFSSGVLNTPKLQRILHDYTDHILDGDLNATIHGIHEKLNNKSSTEDCAGPSVLSPTSSAI</sequence>
<name>A0AAD9TXQ1_9ROSI</name>
<keyword evidence="9" id="KW-1185">Reference proteome</keyword>
<dbReference type="FunFam" id="3.40.50.300:FF:001091">
    <property type="entry name" value="Probable disease resistance protein At1g61300"/>
    <property type="match status" value="1"/>
</dbReference>
<protein>
    <recommendedName>
        <fullName evidence="7">AAA+ ATPase domain-containing protein</fullName>
    </recommendedName>
</protein>
<dbReference type="Gene3D" id="3.80.10.10">
    <property type="entry name" value="Ribonuclease Inhibitor"/>
    <property type="match status" value="6"/>
</dbReference>
<dbReference type="Pfam" id="PF00931">
    <property type="entry name" value="NB-ARC"/>
    <property type="match status" value="1"/>
</dbReference>
<dbReference type="InterPro" id="IPR050905">
    <property type="entry name" value="Plant_NBS-LRR"/>
</dbReference>
<dbReference type="PANTHER" id="PTHR33463">
    <property type="entry name" value="NB-ARC DOMAIN-CONTAINING PROTEIN-RELATED"/>
    <property type="match status" value="1"/>
</dbReference>
<proteinExistence type="inferred from homology"/>
<dbReference type="PANTHER" id="PTHR33463:SF198">
    <property type="entry name" value="RPP4C3"/>
    <property type="match status" value="1"/>
</dbReference>
<dbReference type="InterPro" id="IPR027417">
    <property type="entry name" value="P-loop_NTPase"/>
</dbReference>
<dbReference type="SMART" id="SM00382">
    <property type="entry name" value="AAA"/>
    <property type="match status" value="1"/>
</dbReference>
<dbReference type="GO" id="GO:0005524">
    <property type="term" value="F:ATP binding"/>
    <property type="evidence" value="ECO:0007669"/>
    <property type="project" value="UniProtKB-KW"/>
</dbReference>
<reference evidence="8" key="1">
    <citation type="journal article" date="2023" name="Plant J.">
        <title>Genome sequences and population genomics provide insights into the demographic history, inbreeding, and mutation load of two 'living fossil' tree species of Dipteronia.</title>
        <authorList>
            <person name="Feng Y."/>
            <person name="Comes H.P."/>
            <person name="Chen J."/>
            <person name="Zhu S."/>
            <person name="Lu R."/>
            <person name="Zhang X."/>
            <person name="Li P."/>
            <person name="Qiu J."/>
            <person name="Olsen K.M."/>
            <person name="Qiu Y."/>
        </authorList>
    </citation>
    <scope>NUCLEOTIDE SEQUENCE</scope>
    <source>
        <strain evidence="8">KIB01</strain>
    </source>
</reference>
<dbReference type="InterPro" id="IPR002182">
    <property type="entry name" value="NB-ARC"/>
</dbReference>
<feature type="coiled-coil region" evidence="5">
    <location>
        <begin position="28"/>
        <end position="69"/>
    </location>
</feature>
<feature type="domain" description="AAA+ ATPase" evidence="7">
    <location>
        <begin position="171"/>
        <end position="306"/>
    </location>
</feature>
<dbReference type="GO" id="GO:0043531">
    <property type="term" value="F:ADP binding"/>
    <property type="evidence" value="ECO:0007669"/>
    <property type="project" value="InterPro"/>
</dbReference>
<evidence type="ECO:0000256" key="3">
    <source>
        <dbReference type="ARBA" id="ARBA00022821"/>
    </source>
</evidence>
<evidence type="ECO:0000313" key="8">
    <source>
        <dbReference type="EMBL" id="KAK2643956.1"/>
    </source>
</evidence>
<evidence type="ECO:0000256" key="2">
    <source>
        <dbReference type="ARBA" id="ARBA00022741"/>
    </source>
</evidence>
<comment type="caution">
    <text evidence="8">The sequence shown here is derived from an EMBL/GenBank/DDBJ whole genome shotgun (WGS) entry which is preliminary data.</text>
</comment>
<dbReference type="InterPro" id="IPR057135">
    <property type="entry name" value="At4g27190-like_LRR"/>
</dbReference>
<dbReference type="Gene3D" id="1.10.8.430">
    <property type="entry name" value="Helical domain of apoptotic protease-activating factors"/>
    <property type="match status" value="1"/>
</dbReference>
<dbReference type="InterPro" id="IPR003593">
    <property type="entry name" value="AAA+_ATPase"/>
</dbReference>
<evidence type="ECO:0000256" key="6">
    <source>
        <dbReference type="SAM" id="MobiDB-lite"/>
    </source>
</evidence>
<evidence type="ECO:0000313" key="9">
    <source>
        <dbReference type="Proteomes" id="UP001280121"/>
    </source>
</evidence>
<dbReference type="GO" id="GO:0006952">
    <property type="term" value="P:defense response"/>
    <property type="evidence" value="ECO:0007669"/>
    <property type="project" value="UniProtKB-KW"/>
</dbReference>
<dbReference type="Pfam" id="PF23247">
    <property type="entry name" value="LRR_RPS2"/>
    <property type="match status" value="6"/>
</dbReference>
<dbReference type="InterPro" id="IPR042197">
    <property type="entry name" value="Apaf_helical"/>
</dbReference>
<evidence type="ECO:0000256" key="1">
    <source>
        <dbReference type="ARBA" id="ARBA00008894"/>
    </source>
</evidence>
<evidence type="ECO:0000259" key="7">
    <source>
        <dbReference type="SMART" id="SM00382"/>
    </source>
</evidence>
<dbReference type="InterPro" id="IPR032675">
    <property type="entry name" value="LRR_dom_sf"/>
</dbReference>
<keyword evidence="4" id="KW-0067">ATP-binding</keyword>
<feature type="region of interest" description="Disordered" evidence="6">
    <location>
        <begin position="2032"/>
        <end position="2051"/>
    </location>
</feature>
<dbReference type="SUPFAM" id="SSF52047">
    <property type="entry name" value="RNI-like"/>
    <property type="match status" value="2"/>
</dbReference>
<organism evidence="8 9">
    <name type="scientific">Dipteronia dyeriana</name>
    <dbReference type="NCBI Taxonomy" id="168575"/>
    <lineage>
        <taxon>Eukaryota</taxon>
        <taxon>Viridiplantae</taxon>
        <taxon>Streptophyta</taxon>
        <taxon>Embryophyta</taxon>
        <taxon>Tracheophyta</taxon>
        <taxon>Spermatophyta</taxon>
        <taxon>Magnoliopsida</taxon>
        <taxon>eudicotyledons</taxon>
        <taxon>Gunneridae</taxon>
        <taxon>Pentapetalae</taxon>
        <taxon>rosids</taxon>
        <taxon>malvids</taxon>
        <taxon>Sapindales</taxon>
        <taxon>Sapindaceae</taxon>
        <taxon>Hippocastanoideae</taxon>
        <taxon>Acereae</taxon>
        <taxon>Dipteronia</taxon>
    </lineage>
</organism>
<comment type="similarity">
    <text evidence="1">Belongs to the disease resistance NB-LRR family.</text>
</comment>
<dbReference type="PRINTS" id="PR00364">
    <property type="entry name" value="DISEASERSIST"/>
</dbReference>
<dbReference type="SUPFAM" id="SSF52540">
    <property type="entry name" value="P-loop containing nucleoside triphosphate hydrolases"/>
    <property type="match status" value="1"/>
</dbReference>
<dbReference type="Proteomes" id="UP001280121">
    <property type="component" value="Unassembled WGS sequence"/>
</dbReference>
<evidence type="ECO:0000256" key="4">
    <source>
        <dbReference type="ARBA" id="ARBA00022840"/>
    </source>
</evidence>
<gene>
    <name evidence="8" type="ORF">Ddye_019151</name>
</gene>
<accession>A0AAD9TXQ1</accession>
<dbReference type="SUPFAM" id="SSF52058">
    <property type="entry name" value="L domain-like"/>
    <property type="match status" value="2"/>
</dbReference>